<evidence type="ECO:0000313" key="5">
    <source>
        <dbReference type="Proteomes" id="UP001255185"/>
    </source>
</evidence>
<protein>
    <submittedName>
        <fullName evidence="4">Two-component system LytT family response regulator</fullName>
    </submittedName>
</protein>
<feature type="modified residue" description="4-aspartylphosphate" evidence="1">
    <location>
        <position position="57"/>
    </location>
</feature>
<dbReference type="Pfam" id="PF00072">
    <property type="entry name" value="Response_reg"/>
    <property type="match status" value="1"/>
</dbReference>
<keyword evidence="2" id="KW-0175">Coiled coil</keyword>
<dbReference type="PANTHER" id="PTHR37299">
    <property type="entry name" value="TRANSCRIPTIONAL REGULATOR-RELATED"/>
    <property type="match status" value="1"/>
</dbReference>
<dbReference type="InterPro" id="IPR011006">
    <property type="entry name" value="CheY-like_superfamily"/>
</dbReference>
<dbReference type="EMBL" id="JAVDVI010000006">
    <property type="protein sequence ID" value="MDR6967579.1"/>
    <property type="molecule type" value="Genomic_DNA"/>
</dbReference>
<dbReference type="Gene3D" id="2.40.50.1020">
    <property type="entry name" value="LytTr DNA-binding domain"/>
    <property type="match status" value="1"/>
</dbReference>
<organism evidence="4 5">
    <name type="scientific">Flavobacterium arsenatis</name>
    <dbReference type="NCBI Taxonomy" id="1484332"/>
    <lineage>
        <taxon>Bacteria</taxon>
        <taxon>Pseudomonadati</taxon>
        <taxon>Bacteroidota</taxon>
        <taxon>Flavobacteriia</taxon>
        <taxon>Flavobacteriales</taxon>
        <taxon>Flavobacteriaceae</taxon>
        <taxon>Flavobacterium</taxon>
    </lineage>
</organism>
<evidence type="ECO:0000256" key="1">
    <source>
        <dbReference type="PROSITE-ProRule" id="PRU00169"/>
    </source>
</evidence>
<sequence>MKIKVLIVDDESHSRSFLRKLLNSLFEDKIIVVDECDGLKTAIPSIVKYSPDIVFLDIQMPEEIGFELFNYFEKINFEIIFTTAHIDFAIDAIRASAFDYLLKPININELEEAIARFELKVVQEKEVDRYRLLIENLNTKFTENQKIVISTKKGFEVISLNSLIYCEADQSYSKFITQDKTIESSKSLKDANEILVEPTFLKVHKSFIVNKNYVISFSSSEYVLKMSSGKLIPVSDKLFTKKQLIDAFKK</sequence>
<comment type="caution">
    <text evidence="4">The sequence shown here is derived from an EMBL/GenBank/DDBJ whole genome shotgun (WGS) entry which is preliminary data.</text>
</comment>
<dbReference type="RefSeq" id="WP_310025787.1">
    <property type="nucleotide sequence ID" value="NZ_JAVDVI010000006.1"/>
</dbReference>
<keyword evidence="1" id="KW-0597">Phosphoprotein</keyword>
<proteinExistence type="predicted"/>
<dbReference type="Gene3D" id="3.40.50.2300">
    <property type="match status" value="1"/>
</dbReference>
<name>A0ABU1TNN3_9FLAO</name>
<dbReference type="Proteomes" id="UP001255185">
    <property type="component" value="Unassembled WGS sequence"/>
</dbReference>
<feature type="coiled-coil region" evidence="2">
    <location>
        <begin position="107"/>
        <end position="140"/>
    </location>
</feature>
<dbReference type="Pfam" id="PF04397">
    <property type="entry name" value="LytTR"/>
    <property type="match status" value="1"/>
</dbReference>
<dbReference type="PANTHER" id="PTHR37299:SF1">
    <property type="entry name" value="STAGE 0 SPORULATION PROTEIN A HOMOLOG"/>
    <property type="match status" value="1"/>
</dbReference>
<dbReference type="SMART" id="SM00850">
    <property type="entry name" value="LytTR"/>
    <property type="match status" value="1"/>
</dbReference>
<accession>A0ABU1TNN3</accession>
<evidence type="ECO:0000313" key="4">
    <source>
        <dbReference type="EMBL" id="MDR6967579.1"/>
    </source>
</evidence>
<dbReference type="InterPro" id="IPR046947">
    <property type="entry name" value="LytR-like"/>
</dbReference>
<dbReference type="SUPFAM" id="SSF52172">
    <property type="entry name" value="CheY-like"/>
    <property type="match status" value="1"/>
</dbReference>
<dbReference type="InterPro" id="IPR001789">
    <property type="entry name" value="Sig_transdc_resp-reg_receiver"/>
</dbReference>
<dbReference type="InterPro" id="IPR007492">
    <property type="entry name" value="LytTR_DNA-bd_dom"/>
</dbReference>
<evidence type="ECO:0000259" key="3">
    <source>
        <dbReference type="PROSITE" id="PS50110"/>
    </source>
</evidence>
<reference evidence="4 5" key="1">
    <citation type="submission" date="2023-07" db="EMBL/GenBank/DDBJ databases">
        <title>Sorghum-associated microbial communities from plants grown in Nebraska, USA.</title>
        <authorList>
            <person name="Schachtman D."/>
        </authorList>
    </citation>
    <scope>NUCLEOTIDE SEQUENCE [LARGE SCALE GENOMIC DNA]</scope>
    <source>
        <strain evidence="4 5">3773</strain>
    </source>
</reference>
<keyword evidence="5" id="KW-1185">Reference proteome</keyword>
<gene>
    <name evidence="4" type="ORF">J2X31_001591</name>
</gene>
<dbReference type="SMART" id="SM00448">
    <property type="entry name" value="REC"/>
    <property type="match status" value="1"/>
</dbReference>
<dbReference type="PROSITE" id="PS50110">
    <property type="entry name" value="RESPONSE_REGULATORY"/>
    <property type="match status" value="1"/>
</dbReference>
<feature type="domain" description="Response regulatory" evidence="3">
    <location>
        <begin position="4"/>
        <end position="118"/>
    </location>
</feature>
<evidence type="ECO:0000256" key="2">
    <source>
        <dbReference type="SAM" id="Coils"/>
    </source>
</evidence>